<evidence type="ECO:0000313" key="2">
    <source>
        <dbReference type="EMBL" id="MFD1250872.1"/>
    </source>
</evidence>
<keyword evidence="3" id="KW-1185">Reference proteome</keyword>
<dbReference type="RefSeq" id="WP_367918315.1">
    <property type="nucleotide sequence ID" value="NZ_BAABAC010000009.1"/>
</dbReference>
<organism evidence="2 3">
    <name type="scientific">Nocardioides ginsengisoli</name>
    <dbReference type="NCBI Taxonomy" id="363868"/>
    <lineage>
        <taxon>Bacteria</taxon>
        <taxon>Bacillati</taxon>
        <taxon>Actinomycetota</taxon>
        <taxon>Actinomycetes</taxon>
        <taxon>Propionibacteriales</taxon>
        <taxon>Nocardioidaceae</taxon>
        <taxon>Nocardioides</taxon>
    </lineage>
</organism>
<accession>A0ABW3W6F7</accession>
<gene>
    <name evidence="2" type="ORF">ACFQ3F_23985</name>
</gene>
<dbReference type="InterPro" id="IPR054209">
    <property type="entry name" value="DUF6916"/>
</dbReference>
<proteinExistence type="predicted"/>
<comment type="caution">
    <text evidence="2">The sequence shown here is derived from an EMBL/GenBank/DDBJ whole genome shotgun (WGS) entry which is preliminary data.</text>
</comment>
<dbReference type="EMBL" id="JBHTLX010000029">
    <property type="protein sequence ID" value="MFD1250872.1"/>
    <property type="molecule type" value="Genomic_DNA"/>
</dbReference>
<reference evidence="3" key="1">
    <citation type="journal article" date="2019" name="Int. J. Syst. Evol. Microbiol.">
        <title>The Global Catalogue of Microorganisms (GCM) 10K type strain sequencing project: providing services to taxonomists for standard genome sequencing and annotation.</title>
        <authorList>
            <consortium name="The Broad Institute Genomics Platform"/>
            <consortium name="The Broad Institute Genome Sequencing Center for Infectious Disease"/>
            <person name="Wu L."/>
            <person name="Ma J."/>
        </authorList>
    </citation>
    <scope>NUCLEOTIDE SEQUENCE [LARGE SCALE GENOMIC DNA]</scope>
    <source>
        <strain evidence="3">CCUG 52478</strain>
    </source>
</reference>
<feature type="domain" description="DUF6916" evidence="1">
    <location>
        <begin position="5"/>
        <end position="100"/>
    </location>
</feature>
<evidence type="ECO:0000313" key="3">
    <source>
        <dbReference type="Proteomes" id="UP001597229"/>
    </source>
</evidence>
<sequence length="101" mass="10537">MTGWLDYDDFSGRVGETFVATPLGDEGAAPVALTLVDATQHDALGGPGPDGVQRRQFSLVFGGPAEQPLVQSTYDLVHDGLGTIALFLVPIGAGRYEASFA</sequence>
<dbReference type="Proteomes" id="UP001597229">
    <property type="component" value="Unassembled WGS sequence"/>
</dbReference>
<protein>
    <submittedName>
        <fullName evidence="2">DUF6916 family protein</fullName>
    </submittedName>
</protein>
<name>A0ABW3W6F7_9ACTN</name>
<evidence type="ECO:0000259" key="1">
    <source>
        <dbReference type="Pfam" id="PF21880"/>
    </source>
</evidence>
<dbReference type="Pfam" id="PF21880">
    <property type="entry name" value="DUF6916"/>
    <property type="match status" value="1"/>
</dbReference>